<comment type="caution">
    <text evidence="2">The sequence shown here is derived from an EMBL/GenBank/DDBJ whole genome shotgun (WGS) entry which is preliminary data.</text>
</comment>
<keyword evidence="1" id="KW-0472">Membrane</keyword>
<accession>A0ABR8PR21</accession>
<evidence type="ECO:0000313" key="2">
    <source>
        <dbReference type="EMBL" id="MBD7910607.1"/>
    </source>
</evidence>
<dbReference type="Proteomes" id="UP000627781">
    <property type="component" value="Unassembled WGS sequence"/>
</dbReference>
<evidence type="ECO:0000256" key="1">
    <source>
        <dbReference type="SAM" id="Phobius"/>
    </source>
</evidence>
<name>A0ABR8PR21_9CLOT</name>
<dbReference type="EMBL" id="JACSRA010000005">
    <property type="protein sequence ID" value="MBD7910607.1"/>
    <property type="molecule type" value="Genomic_DNA"/>
</dbReference>
<evidence type="ECO:0008006" key="4">
    <source>
        <dbReference type="Google" id="ProtNLM"/>
    </source>
</evidence>
<reference evidence="2 3" key="1">
    <citation type="submission" date="2020-08" db="EMBL/GenBank/DDBJ databases">
        <title>A Genomic Blueprint of the Chicken Gut Microbiome.</title>
        <authorList>
            <person name="Gilroy R."/>
            <person name="Ravi A."/>
            <person name="Getino M."/>
            <person name="Pursley I."/>
            <person name="Horton D.L."/>
            <person name="Alikhan N.-F."/>
            <person name="Baker D."/>
            <person name="Gharbi K."/>
            <person name="Hall N."/>
            <person name="Watson M."/>
            <person name="Adriaenssens E.M."/>
            <person name="Foster-Nyarko E."/>
            <person name="Jarju S."/>
            <person name="Secka A."/>
            <person name="Antonio M."/>
            <person name="Oren A."/>
            <person name="Chaudhuri R."/>
            <person name="La Ragione R.M."/>
            <person name="Hildebrand F."/>
            <person name="Pallen M.J."/>
        </authorList>
    </citation>
    <scope>NUCLEOTIDE SEQUENCE [LARGE SCALE GENOMIC DNA]</scope>
    <source>
        <strain evidence="2 3">Sa3CVN1</strain>
    </source>
</reference>
<keyword evidence="1" id="KW-0812">Transmembrane</keyword>
<protein>
    <recommendedName>
        <fullName evidence="4">Dipeptidyl-peptidase IV</fullName>
    </recommendedName>
</protein>
<dbReference type="SUPFAM" id="SSF69322">
    <property type="entry name" value="Tricorn protease domain 2"/>
    <property type="match status" value="1"/>
</dbReference>
<evidence type="ECO:0000313" key="3">
    <source>
        <dbReference type="Proteomes" id="UP000627781"/>
    </source>
</evidence>
<keyword evidence="1" id="KW-1133">Transmembrane helix</keyword>
<feature type="transmembrane region" description="Helical" evidence="1">
    <location>
        <begin position="7"/>
        <end position="25"/>
    </location>
</feature>
<sequence length="337" mass="38082">MKRFIKLFICAMLSIIIQCGVLLYLDKVLLKESSEFTSEKVDITVKSVDTDVSIPTNAEKIQVSFNGRYITYFIDNKLMIINTKTAEVKQILANTEILDTEWVPNNNIMLVVENLSGKLNVKTYNASNGVEQPVKEISNYQKSMQVNAFISSSTEYISVNRGKSTDIYRIDINNDMKVLDEDVSVLGSAKVFWDEDVFIYGDALNKNFYRYTNGKNTKLNLGNTSNLVLLAATNSKMYMGELSGEKIVKIIYGDDQTNISTWKTEILEKPKDIKDIYIDDKSEILVNDNLQGKVKNITTGDTITYEGKFISVNDKVVCSSDNGKIYLKSTKDVDKKQ</sequence>
<gene>
    <name evidence="2" type="ORF">H9661_04455</name>
</gene>
<proteinExistence type="predicted"/>
<organism evidence="2 3">
    <name type="scientific">Clostridium cibarium</name>
    <dbReference type="NCBI Taxonomy" id="2762247"/>
    <lineage>
        <taxon>Bacteria</taxon>
        <taxon>Bacillati</taxon>
        <taxon>Bacillota</taxon>
        <taxon>Clostridia</taxon>
        <taxon>Eubacteriales</taxon>
        <taxon>Clostridiaceae</taxon>
        <taxon>Clostridium</taxon>
    </lineage>
</organism>
<keyword evidence="3" id="KW-1185">Reference proteome</keyword>
<dbReference type="RefSeq" id="WP_143315566.1">
    <property type="nucleotide sequence ID" value="NZ_JACSRA010000005.1"/>
</dbReference>